<feature type="domain" description="Type I restriction modification DNA specificity" evidence="4">
    <location>
        <begin position="3"/>
        <end position="164"/>
    </location>
</feature>
<dbReference type="Proteomes" id="UP000092164">
    <property type="component" value="Unassembled WGS sequence"/>
</dbReference>
<accession>A0A1B7ZDH0</accession>
<dbReference type="AlphaFoldDB" id="A0A1B7ZDH0"/>
<keyword evidence="3" id="KW-0238">DNA-binding</keyword>
<name>A0A1B7ZDH0_9FLAO</name>
<dbReference type="Gene3D" id="3.90.220.20">
    <property type="entry name" value="DNA methylase specificity domains"/>
    <property type="match status" value="2"/>
</dbReference>
<protein>
    <recommendedName>
        <fullName evidence="4">Type I restriction modification DNA specificity domain-containing protein</fullName>
    </recommendedName>
</protein>
<feature type="domain" description="Type I restriction modification DNA specificity" evidence="4">
    <location>
        <begin position="199"/>
        <end position="367"/>
    </location>
</feature>
<evidence type="ECO:0000256" key="1">
    <source>
        <dbReference type="ARBA" id="ARBA00010923"/>
    </source>
</evidence>
<dbReference type="GO" id="GO:0009307">
    <property type="term" value="P:DNA restriction-modification system"/>
    <property type="evidence" value="ECO:0007669"/>
    <property type="project" value="UniProtKB-KW"/>
</dbReference>
<keyword evidence="6" id="KW-1185">Reference proteome</keyword>
<organism evidence="5 6">
    <name type="scientific">Maribacter hydrothermalis</name>
    <dbReference type="NCBI Taxonomy" id="1836467"/>
    <lineage>
        <taxon>Bacteria</taxon>
        <taxon>Pseudomonadati</taxon>
        <taxon>Bacteroidota</taxon>
        <taxon>Flavobacteriia</taxon>
        <taxon>Flavobacteriales</taxon>
        <taxon>Flavobacteriaceae</taxon>
        <taxon>Maribacter</taxon>
    </lineage>
</organism>
<dbReference type="Pfam" id="PF01420">
    <property type="entry name" value="Methylase_S"/>
    <property type="match status" value="2"/>
</dbReference>
<dbReference type="InterPro" id="IPR044946">
    <property type="entry name" value="Restrct_endonuc_typeI_TRD_sf"/>
</dbReference>
<dbReference type="CDD" id="cd17245">
    <property type="entry name" value="RMtype1_S_TteMORF1547P-TRD2-CR2_Aco12261I-TRD1-CR1_like"/>
    <property type="match status" value="1"/>
</dbReference>
<dbReference type="InterPro" id="IPR000055">
    <property type="entry name" value="Restrct_endonuc_typeI_TRD"/>
</dbReference>
<dbReference type="EMBL" id="LZFP01000004">
    <property type="protein sequence ID" value="OBR41032.1"/>
    <property type="molecule type" value="Genomic_DNA"/>
</dbReference>
<keyword evidence="2" id="KW-0680">Restriction system</keyword>
<dbReference type="CDD" id="cd17293">
    <property type="entry name" value="RMtype1_S_Ppo21ORF8840P_TRD1-CR1_like"/>
    <property type="match status" value="1"/>
</dbReference>
<evidence type="ECO:0000313" key="5">
    <source>
        <dbReference type="EMBL" id="OBR41032.1"/>
    </source>
</evidence>
<dbReference type="PANTHER" id="PTHR30408:SF12">
    <property type="entry name" value="TYPE I RESTRICTION ENZYME MJAVIII SPECIFICITY SUBUNIT"/>
    <property type="match status" value="1"/>
</dbReference>
<dbReference type="PANTHER" id="PTHR30408">
    <property type="entry name" value="TYPE-1 RESTRICTION ENZYME ECOKI SPECIFICITY PROTEIN"/>
    <property type="match status" value="1"/>
</dbReference>
<sequence length="505" mass="58052">MKMQSKNIGQIAEVIAGQSPPSDSYNEIEEGLPFYQGKTDFGDLNPIPRKWCTNPTKTAEVNDILMSVRAPVGPVNLANEKACIGRGLGAIRAKGLNDFRYIYYFLKNNQELVSRYATGSTFKSISKGDIEKIRINVPKDSIDQKRIAQVLTDCENLITNRKKSIALLDELLRSTFLEMFGNPMKNTKGWKKDSIKKTIGSVVTGNTPPRKNLNNYSLEFIEWIKTDNIVRGEKNLTKAKEFLSETGSKLGRIVSSNTLLVACIAGSEKSIGNCALTDRKVSFNQQINAIIPFDDVHPEFLYWMFVIFEDYIKSHATKGMKKIITKGEFEKIKLFKPDFEKQTIFAKISENVEETKKLYQRHLTELENLYGRLSQDAFKGQLDLSKVVLREEFLRDVAKPAIKENLDVEKESKNSKTFSKTLFDLDKIDTYLENLIKSNFGEENFVFDDIKDLLFQDFKIQDYQDEYDTWKANFFNILKKENSQIEQYFDIDEGRIKFKLKDEIN</sequence>
<dbReference type="OrthoDB" id="9816225at2"/>
<dbReference type="InterPro" id="IPR052021">
    <property type="entry name" value="Type-I_RS_S_subunit"/>
</dbReference>
<dbReference type="SUPFAM" id="SSF116734">
    <property type="entry name" value="DNA methylase specificity domain"/>
    <property type="match status" value="2"/>
</dbReference>
<dbReference type="KEGG" id="mart:BTR34_16340"/>
<evidence type="ECO:0000259" key="4">
    <source>
        <dbReference type="Pfam" id="PF01420"/>
    </source>
</evidence>
<evidence type="ECO:0000313" key="6">
    <source>
        <dbReference type="Proteomes" id="UP000092164"/>
    </source>
</evidence>
<comment type="caution">
    <text evidence="5">The sequence shown here is derived from an EMBL/GenBank/DDBJ whole genome shotgun (WGS) entry which is preliminary data.</text>
</comment>
<reference evidence="6" key="1">
    <citation type="submission" date="2016-06" db="EMBL/GenBank/DDBJ databases">
        <authorList>
            <person name="Zhan P."/>
        </authorList>
    </citation>
    <scope>NUCLEOTIDE SEQUENCE [LARGE SCALE GENOMIC DNA]</scope>
    <source>
        <strain evidence="6">T28</strain>
    </source>
</reference>
<dbReference type="STRING" id="1836467.BTR34_16340"/>
<proteinExistence type="inferred from homology"/>
<comment type="similarity">
    <text evidence="1">Belongs to the type-I restriction system S methylase family.</text>
</comment>
<evidence type="ECO:0000256" key="3">
    <source>
        <dbReference type="ARBA" id="ARBA00023125"/>
    </source>
</evidence>
<gene>
    <name evidence="5" type="ORF">A9200_14515</name>
</gene>
<dbReference type="GO" id="GO:0003677">
    <property type="term" value="F:DNA binding"/>
    <property type="evidence" value="ECO:0007669"/>
    <property type="project" value="UniProtKB-KW"/>
</dbReference>
<evidence type="ECO:0000256" key="2">
    <source>
        <dbReference type="ARBA" id="ARBA00022747"/>
    </source>
</evidence>